<evidence type="ECO:0000313" key="2">
    <source>
        <dbReference type="EMBL" id="HGV96745.1"/>
    </source>
</evidence>
<dbReference type="InterPro" id="IPR002716">
    <property type="entry name" value="PIN_dom"/>
</dbReference>
<comment type="caution">
    <text evidence="2">The sequence shown here is derived from an EMBL/GenBank/DDBJ whole genome shotgun (WGS) entry which is preliminary data.</text>
</comment>
<dbReference type="SUPFAM" id="SSF88723">
    <property type="entry name" value="PIN domain-like"/>
    <property type="match status" value="1"/>
</dbReference>
<sequence length="137" mass="16216">MLIFFLNICLTSHTRYSVFRTIERIVEEELEAIITSFSLHSIEVIMERKGLHNQLKIFLESLANIPYINVYHTSLMEEREILDEMEKYKLDFDDMIQFYVARKLKADVITLDRDLQRLSGINAIEPRIFVEGMKKKG</sequence>
<dbReference type="Gene3D" id="3.40.50.1010">
    <property type="entry name" value="5'-nuclease"/>
    <property type="match status" value="1"/>
</dbReference>
<accession>A0A7C4TFI8</accession>
<dbReference type="Pfam" id="PF01850">
    <property type="entry name" value="PIN"/>
    <property type="match status" value="1"/>
</dbReference>
<reference evidence="2" key="1">
    <citation type="journal article" date="2020" name="mSystems">
        <title>Genome- and Community-Level Interaction Insights into Carbon Utilization and Element Cycling Functions of Hydrothermarchaeota in Hydrothermal Sediment.</title>
        <authorList>
            <person name="Zhou Z."/>
            <person name="Liu Y."/>
            <person name="Xu W."/>
            <person name="Pan J."/>
            <person name="Luo Z.H."/>
            <person name="Li M."/>
        </authorList>
    </citation>
    <scope>NUCLEOTIDE SEQUENCE [LARGE SCALE GENOMIC DNA]</scope>
    <source>
        <strain evidence="2">SpSt-774</strain>
    </source>
</reference>
<dbReference type="AlphaFoldDB" id="A0A7C4TFI8"/>
<dbReference type="InterPro" id="IPR029060">
    <property type="entry name" value="PIN-like_dom_sf"/>
</dbReference>
<gene>
    <name evidence="2" type="ORF">ENV60_00405</name>
</gene>
<dbReference type="EMBL" id="DTGZ01000007">
    <property type="protein sequence ID" value="HGV96745.1"/>
    <property type="molecule type" value="Genomic_DNA"/>
</dbReference>
<evidence type="ECO:0000259" key="1">
    <source>
        <dbReference type="Pfam" id="PF01850"/>
    </source>
</evidence>
<proteinExistence type="predicted"/>
<name>A0A7C4TFI8_UNCW3</name>
<feature type="domain" description="PIN" evidence="1">
    <location>
        <begin position="21"/>
        <end position="119"/>
    </location>
</feature>
<protein>
    <submittedName>
        <fullName evidence="2">PIN domain-containing protein</fullName>
    </submittedName>
</protein>
<organism evidence="2">
    <name type="scientific">candidate division WOR-3 bacterium</name>
    <dbReference type="NCBI Taxonomy" id="2052148"/>
    <lineage>
        <taxon>Bacteria</taxon>
        <taxon>Bacteria division WOR-3</taxon>
    </lineage>
</organism>
<dbReference type="CDD" id="cd09854">
    <property type="entry name" value="PIN_VapC-like"/>
    <property type="match status" value="1"/>
</dbReference>